<dbReference type="InterPro" id="IPR022384">
    <property type="entry name" value="FormiminoTrfase_cat_dom_sf"/>
</dbReference>
<dbReference type="InterPro" id="IPR012886">
    <property type="entry name" value="Formiminotransferase_N"/>
</dbReference>
<evidence type="ECO:0000256" key="1">
    <source>
        <dbReference type="SAM" id="SignalP"/>
    </source>
</evidence>
<dbReference type="PANTHER" id="PTHR12234">
    <property type="entry name" value="FORMIMINOTRANSFERASE-CYCLODEAMINASE"/>
    <property type="match status" value="1"/>
</dbReference>
<gene>
    <name evidence="3" type="ORF">FSB_LOCUS55644</name>
</gene>
<dbReference type="InterPro" id="IPR037070">
    <property type="entry name" value="Formiminotransferase_C_sf"/>
</dbReference>
<proteinExistence type="predicted"/>
<organism evidence="3">
    <name type="scientific">Fagus sylvatica</name>
    <name type="common">Beechnut</name>
    <dbReference type="NCBI Taxonomy" id="28930"/>
    <lineage>
        <taxon>Eukaryota</taxon>
        <taxon>Viridiplantae</taxon>
        <taxon>Streptophyta</taxon>
        <taxon>Embryophyta</taxon>
        <taxon>Tracheophyta</taxon>
        <taxon>Spermatophyta</taxon>
        <taxon>Magnoliopsida</taxon>
        <taxon>eudicotyledons</taxon>
        <taxon>Gunneridae</taxon>
        <taxon>Pentapetalae</taxon>
        <taxon>rosids</taxon>
        <taxon>fabids</taxon>
        <taxon>Fagales</taxon>
        <taxon>Fagaceae</taxon>
        <taxon>Fagus</taxon>
    </lineage>
</organism>
<dbReference type="SUPFAM" id="SSF55116">
    <property type="entry name" value="Formiminotransferase domain of formiminotransferase-cyclodeaminase"/>
    <property type="match status" value="1"/>
</dbReference>
<dbReference type="SMART" id="SM01222">
    <property type="entry name" value="FTCD_N"/>
    <property type="match status" value="1"/>
</dbReference>
<accession>A0A2N9ISC6</accession>
<evidence type="ECO:0000313" key="3">
    <source>
        <dbReference type="EMBL" id="SPD27762.1"/>
    </source>
</evidence>
<dbReference type="Gene3D" id="3.30.990.10">
    <property type="entry name" value="Formiminotransferase, N-terminal subdomain"/>
    <property type="match status" value="1"/>
</dbReference>
<dbReference type="InterPro" id="IPR051623">
    <property type="entry name" value="FTCD"/>
</dbReference>
<protein>
    <recommendedName>
        <fullName evidence="2">Formiminotransferase N-terminal subdomain domain-containing protein</fullName>
    </recommendedName>
</protein>
<evidence type="ECO:0000259" key="2">
    <source>
        <dbReference type="SMART" id="SM01222"/>
    </source>
</evidence>
<dbReference type="EMBL" id="OIVN01006205">
    <property type="protein sequence ID" value="SPD27762.1"/>
    <property type="molecule type" value="Genomic_DNA"/>
</dbReference>
<dbReference type="Pfam" id="PF07837">
    <property type="entry name" value="FTCD_N"/>
    <property type="match status" value="1"/>
</dbReference>
<name>A0A2N9ISC6_FAGSY</name>
<dbReference type="Gene3D" id="3.30.70.670">
    <property type="entry name" value="Formiminotransferase, C-terminal subdomain"/>
    <property type="match status" value="1"/>
</dbReference>
<keyword evidence="1" id="KW-0732">Signal</keyword>
<dbReference type="PANTHER" id="PTHR12234:SF5">
    <property type="entry name" value="PUTATIVE, EXPRESSED-RELATED"/>
    <property type="match status" value="1"/>
</dbReference>
<sequence length="440" mass="48829">MGEMKGWCWGLGMKIVVILAVFATEPSRALLSSSPISATDSVANFCPSNSDVGLESFGSIAVTEDKKKTIDQSVLLCCKVFISESRNLTALDEIEQAARLNPETVIVSKLEDKVYNRVRFTLVSYVQNITGSPIYSPLQQTVLAMVEAAFGAINLELHTGDYPRLGVVDDILIHPLAQASLDEAVWLARAMAADIGNQFQVPIFLYNEAHPTKKALPTIRHELGYYKPNTNKTMPDMRLHKPDEGPFEVSRARGIATIGALPWVDLYNIPILSTNDSVIKRIAKGVREWDQEQGGGHRTVQTLGLVHGEDSEILCMLLEPNKIGADQIQNWVEMLAAEEGLIVQKGYYTDFSEERTIEVYMNLTSAKIDQSKTIEQLVISTKFQFSSGVANLRTMTLDPKNGGLNMVLEFPTMVIRLTILIPPNLEGNYMDSPLFFMKKN</sequence>
<dbReference type="InterPro" id="IPR037064">
    <property type="entry name" value="Formiminotransferase_N_sf"/>
</dbReference>
<reference evidence="3" key="1">
    <citation type="submission" date="2018-02" db="EMBL/GenBank/DDBJ databases">
        <authorList>
            <person name="Cohen D.B."/>
            <person name="Kent A.D."/>
        </authorList>
    </citation>
    <scope>NUCLEOTIDE SEQUENCE</scope>
</reference>
<dbReference type="GO" id="GO:0016740">
    <property type="term" value="F:transferase activity"/>
    <property type="evidence" value="ECO:0007669"/>
    <property type="project" value="InterPro"/>
</dbReference>
<feature type="domain" description="Formiminotransferase N-terminal subdomain" evidence="2">
    <location>
        <begin position="74"/>
        <end position="262"/>
    </location>
</feature>
<feature type="signal peptide" evidence="1">
    <location>
        <begin position="1"/>
        <end position="23"/>
    </location>
</feature>
<feature type="chain" id="PRO_5014705643" description="Formiminotransferase N-terminal subdomain domain-containing protein" evidence="1">
    <location>
        <begin position="24"/>
        <end position="440"/>
    </location>
</feature>
<dbReference type="AlphaFoldDB" id="A0A2N9ISC6"/>
<dbReference type="GO" id="GO:0005542">
    <property type="term" value="F:folic acid binding"/>
    <property type="evidence" value="ECO:0007669"/>
    <property type="project" value="InterPro"/>
</dbReference>